<dbReference type="InParanoid" id="A0A0C3EC75"/>
<name>A0A0C3EC75_9AGAM</name>
<sequence length="349" mass="39352">MGGRAFSQELPSDSFQRLPQPLYQSLKDRLRPLLLTIYTVVEVPPEAPAKKDHGDIDFVVSRPVQGMEVNPALVSRTLGAVKSVELDSNRTSHYALEMSQDDMLLFSHSLQRPFPVEKAYVQVDVRVCLDDEEVERLMVLHGYGDLGIMIGAIVRSHGLSLSTKGLKAPSPPPDPPILLSSSPRAIFDFLGLSMNRWNEGFTTIEDIFVFASTSRFFDPRRFRAPQMPAFDKTVTERTMYRDFRLWAKNKELTAVHRLEDKRDRVEEALLHFGKKGEWDAAAHMRYTRSWLKSNFNGKLVAEWTGLGWKGVKAVMDDVRASGADEAALIGRPLEDIKTMVMASKDSLSL</sequence>
<accession>A0A0C3EC75</accession>
<dbReference type="EMBL" id="KN822020">
    <property type="protein sequence ID" value="KIM65934.1"/>
    <property type="molecule type" value="Genomic_DNA"/>
</dbReference>
<dbReference type="STRING" id="1036808.A0A0C3EC75"/>
<protein>
    <submittedName>
        <fullName evidence="1">Uncharacterized protein</fullName>
    </submittedName>
</protein>
<dbReference type="OrthoDB" id="4708870at2759"/>
<organism evidence="1 2">
    <name type="scientific">Scleroderma citrinum Foug A</name>
    <dbReference type="NCBI Taxonomy" id="1036808"/>
    <lineage>
        <taxon>Eukaryota</taxon>
        <taxon>Fungi</taxon>
        <taxon>Dikarya</taxon>
        <taxon>Basidiomycota</taxon>
        <taxon>Agaricomycotina</taxon>
        <taxon>Agaricomycetes</taxon>
        <taxon>Agaricomycetidae</taxon>
        <taxon>Boletales</taxon>
        <taxon>Sclerodermatineae</taxon>
        <taxon>Sclerodermataceae</taxon>
        <taxon>Scleroderma</taxon>
    </lineage>
</organism>
<evidence type="ECO:0000313" key="1">
    <source>
        <dbReference type="EMBL" id="KIM65934.1"/>
    </source>
</evidence>
<dbReference type="Proteomes" id="UP000053989">
    <property type="component" value="Unassembled WGS sequence"/>
</dbReference>
<reference evidence="2" key="2">
    <citation type="submission" date="2015-01" db="EMBL/GenBank/DDBJ databases">
        <title>Evolutionary Origins and Diversification of the Mycorrhizal Mutualists.</title>
        <authorList>
            <consortium name="DOE Joint Genome Institute"/>
            <consortium name="Mycorrhizal Genomics Consortium"/>
            <person name="Kohler A."/>
            <person name="Kuo A."/>
            <person name="Nagy L.G."/>
            <person name="Floudas D."/>
            <person name="Copeland A."/>
            <person name="Barry K.W."/>
            <person name="Cichocki N."/>
            <person name="Veneault-Fourrey C."/>
            <person name="LaButti K."/>
            <person name="Lindquist E.A."/>
            <person name="Lipzen A."/>
            <person name="Lundell T."/>
            <person name="Morin E."/>
            <person name="Murat C."/>
            <person name="Riley R."/>
            <person name="Ohm R."/>
            <person name="Sun H."/>
            <person name="Tunlid A."/>
            <person name="Henrissat B."/>
            <person name="Grigoriev I.V."/>
            <person name="Hibbett D.S."/>
            <person name="Martin F."/>
        </authorList>
    </citation>
    <scope>NUCLEOTIDE SEQUENCE [LARGE SCALE GENOMIC DNA]</scope>
    <source>
        <strain evidence="2">Foug A</strain>
    </source>
</reference>
<dbReference type="HOGENOM" id="CLU_032494_2_0_1"/>
<keyword evidence="2" id="KW-1185">Reference proteome</keyword>
<proteinExistence type="predicted"/>
<gene>
    <name evidence="1" type="ORF">SCLCIDRAFT_423178</name>
</gene>
<reference evidence="1 2" key="1">
    <citation type="submission" date="2014-04" db="EMBL/GenBank/DDBJ databases">
        <authorList>
            <consortium name="DOE Joint Genome Institute"/>
            <person name="Kuo A."/>
            <person name="Kohler A."/>
            <person name="Nagy L.G."/>
            <person name="Floudas D."/>
            <person name="Copeland A."/>
            <person name="Barry K.W."/>
            <person name="Cichocki N."/>
            <person name="Veneault-Fourrey C."/>
            <person name="LaButti K."/>
            <person name="Lindquist E.A."/>
            <person name="Lipzen A."/>
            <person name="Lundell T."/>
            <person name="Morin E."/>
            <person name="Murat C."/>
            <person name="Sun H."/>
            <person name="Tunlid A."/>
            <person name="Henrissat B."/>
            <person name="Grigoriev I.V."/>
            <person name="Hibbett D.S."/>
            <person name="Martin F."/>
            <person name="Nordberg H.P."/>
            <person name="Cantor M.N."/>
            <person name="Hua S.X."/>
        </authorList>
    </citation>
    <scope>NUCLEOTIDE SEQUENCE [LARGE SCALE GENOMIC DNA]</scope>
    <source>
        <strain evidence="1 2">Foug A</strain>
    </source>
</reference>
<evidence type="ECO:0000313" key="2">
    <source>
        <dbReference type="Proteomes" id="UP000053989"/>
    </source>
</evidence>
<dbReference type="AlphaFoldDB" id="A0A0C3EC75"/>